<dbReference type="OrthoDB" id="3404950at2"/>
<dbReference type="Proteomes" id="UP000319210">
    <property type="component" value="Unassembled WGS sequence"/>
</dbReference>
<dbReference type="GO" id="GO:0050660">
    <property type="term" value="F:flavin adenine dinucleotide binding"/>
    <property type="evidence" value="ECO:0007669"/>
    <property type="project" value="InterPro"/>
</dbReference>
<dbReference type="InterPro" id="IPR037069">
    <property type="entry name" value="AcylCoA_DH/ox_N_sf"/>
</dbReference>
<dbReference type="EMBL" id="BJMM01000006">
    <property type="protein sequence ID" value="GEB49203.1"/>
    <property type="molecule type" value="Genomic_DNA"/>
</dbReference>
<dbReference type="PANTHER" id="PTHR48083:SF19">
    <property type="entry name" value="FLAVIN-DEPENDENT MONOOXYGENASE, OXYGENASE SUBUNIT HSAA"/>
    <property type="match status" value="1"/>
</dbReference>
<dbReference type="InterPro" id="IPR013786">
    <property type="entry name" value="AcylCoA_DH/ox_N"/>
</dbReference>
<dbReference type="InterPro" id="IPR050741">
    <property type="entry name" value="Acyl-CoA_dehydrogenase"/>
</dbReference>
<accession>A0A4Y3QX81</accession>
<dbReference type="GO" id="GO:0003995">
    <property type="term" value="F:acyl-CoA dehydrogenase activity"/>
    <property type="evidence" value="ECO:0007669"/>
    <property type="project" value="TreeGrafter"/>
</dbReference>
<evidence type="ECO:0000313" key="6">
    <source>
        <dbReference type="Proteomes" id="UP000319210"/>
    </source>
</evidence>
<organism evidence="5 6">
    <name type="scientific">Streptomyces cacaoi</name>
    <dbReference type="NCBI Taxonomy" id="1898"/>
    <lineage>
        <taxon>Bacteria</taxon>
        <taxon>Bacillati</taxon>
        <taxon>Actinomycetota</taxon>
        <taxon>Actinomycetes</taxon>
        <taxon>Kitasatosporales</taxon>
        <taxon>Streptomycetaceae</taxon>
        <taxon>Streptomyces</taxon>
    </lineage>
</organism>
<protein>
    <submittedName>
        <fullName evidence="5">Acyl-CoA dehydrogenase</fullName>
    </submittedName>
</protein>
<dbReference type="InterPro" id="IPR054617">
    <property type="entry name" value="HsaA"/>
</dbReference>
<evidence type="ECO:0000259" key="3">
    <source>
        <dbReference type="Pfam" id="PF02771"/>
    </source>
</evidence>
<dbReference type="SUPFAM" id="SSF47203">
    <property type="entry name" value="Acyl-CoA dehydrogenase C-terminal domain-like"/>
    <property type="match status" value="1"/>
</dbReference>
<dbReference type="Pfam" id="PF02771">
    <property type="entry name" value="Acyl-CoA_dh_N"/>
    <property type="match status" value="1"/>
</dbReference>
<dbReference type="PANTHER" id="PTHR48083">
    <property type="entry name" value="MEDIUM-CHAIN SPECIFIC ACYL-COA DEHYDROGENASE, MITOCHONDRIAL-RELATED"/>
    <property type="match status" value="1"/>
</dbReference>
<evidence type="ECO:0000313" key="5">
    <source>
        <dbReference type="EMBL" id="GEB49203.1"/>
    </source>
</evidence>
<dbReference type="Gene3D" id="2.40.110.10">
    <property type="entry name" value="Butyryl-CoA Dehydrogenase, subunit A, domain 2"/>
    <property type="match status" value="1"/>
</dbReference>
<name>A0A4Y3QX81_STRCI</name>
<evidence type="ECO:0000256" key="2">
    <source>
        <dbReference type="ARBA" id="ARBA00049661"/>
    </source>
</evidence>
<proteinExistence type="inferred from homology"/>
<dbReference type="GO" id="GO:0005737">
    <property type="term" value="C:cytoplasm"/>
    <property type="evidence" value="ECO:0007669"/>
    <property type="project" value="TreeGrafter"/>
</dbReference>
<dbReference type="InterPro" id="IPR013107">
    <property type="entry name" value="Acyl-CoA_DH_C"/>
</dbReference>
<dbReference type="NCBIfam" id="NF045629">
    <property type="entry name" value="monooxsub_HsaA"/>
    <property type="match status" value="1"/>
</dbReference>
<dbReference type="Gene3D" id="1.10.540.10">
    <property type="entry name" value="Acyl-CoA dehydrogenase/oxidase, N-terminal domain"/>
    <property type="match status" value="1"/>
</dbReference>
<keyword evidence="1" id="KW-0560">Oxidoreductase</keyword>
<dbReference type="InterPro" id="IPR046373">
    <property type="entry name" value="Acyl-CoA_Oxase/DH_mid-dom_sf"/>
</dbReference>
<dbReference type="AlphaFoldDB" id="A0A4Y3QX81"/>
<dbReference type="Gene3D" id="1.20.140.10">
    <property type="entry name" value="Butyryl-CoA Dehydrogenase, subunit A, domain 3"/>
    <property type="match status" value="1"/>
</dbReference>
<dbReference type="GO" id="GO:0033539">
    <property type="term" value="P:fatty acid beta-oxidation using acyl-CoA dehydrogenase"/>
    <property type="evidence" value="ECO:0007669"/>
    <property type="project" value="TreeGrafter"/>
</dbReference>
<dbReference type="RefSeq" id="WP_086815160.1">
    <property type="nucleotide sequence ID" value="NZ_BJMM01000006.1"/>
</dbReference>
<reference evidence="5 6" key="1">
    <citation type="submission" date="2019-06" db="EMBL/GenBank/DDBJ databases">
        <title>Whole genome shotgun sequence of Streptomyces cacaoi subsp. cacaoi NBRC 12748.</title>
        <authorList>
            <person name="Hosoyama A."/>
            <person name="Uohara A."/>
            <person name="Ohji S."/>
            <person name="Ichikawa N."/>
        </authorList>
    </citation>
    <scope>NUCLEOTIDE SEQUENCE [LARGE SCALE GENOMIC DNA]</scope>
    <source>
        <strain evidence="5 6">NBRC 12748</strain>
    </source>
</reference>
<feature type="domain" description="Acyl-CoA dehydrogenase C-terminal" evidence="4">
    <location>
        <begin position="234"/>
        <end position="365"/>
    </location>
</feature>
<comment type="caution">
    <text evidence="5">The sequence shown here is derived from an EMBL/GenBank/DDBJ whole genome shotgun (WGS) entry which is preliminary data.</text>
</comment>
<gene>
    <name evidence="5" type="ORF">SCA03_17540</name>
</gene>
<evidence type="ECO:0000256" key="1">
    <source>
        <dbReference type="ARBA" id="ARBA00023002"/>
    </source>
</evidence>
<comment type="similarity">
    <text evidence="2">Belongs to the HpaH/HsaA monooxygenase family.</text>
</comment>
<feature type="domain" description="Acyl-CoA dehydrogenase/oxidase N-terminal" evidence="3">
    <location>
        <begin position="15"/>
        <end position="101"/>
    </location>
</feature>
<dbReference type="PIRSF" id="PIRSF016578">
    <property type="entry name" value="HsaA"/>
    <property type="match status" value="1"/>
</dbReference>
<dbReference type="SUPFAM" id="SSF56645">
    <property type="entry name" value="Acyl-CoA dehydrogenase NM domain-like"/>
    <property type="match status" value="1"/>
</dbReference>
<dbReference type="InterPro" id="IPR036250">
    <property type="entry name" value="AcylCo_DH-like_C"/>
</dbReference>
<dbReference type="Pfam" id="PF08028">
    <property type="entry name" value="Acyl-CoA_dh_2"/>
    <property type="match status" value="1"/>
</dbReference>
<keyword evidence="6" id="KW-1185">Reference proteome</keyword>
<dbReference type="CDD" id="cd01159">
    <property type="entry name" value="NcnH"/>
    <property type="match status" value="1"/>
</dbReference>
<evidence type="ECO:0000259" key="4">
    <source>
        <dbReference type="Pfam" id="PF08028"/>
    </source>
</evidence>
<dbReference type="GO" id="GO:0016712">
    <property type="term" value="F:oxidoreductase activity, acting on paired donors, with incorporation or reduction of molecular oxygen, reduced flavin or flavoprotein as one donor, and incorporation of one atom of oxygen"/>
    <property type="evidence" value="ECO:0007669"/>
    <property type="project" value="TreeGrafter"/>
</dbReference>
<dbReference type="InterPro" id="IPR009100">
    <property type="entry name" value="AcylCoA_DH/oxidase_NM_dom_sf"/>
</dbReference>
<sequence length="387" mass="41884">MRTEVLDRVEELLPRLRERAQETENARQIPAETIRDLRETGYFGLLRPSRFGGAEADPLVHFDAVRRIASACGSTGWVASVLGAHAWHVASFPPAAQEEVWGEDPETLVSSAYAPMGRARKVDGGYSLSGRWSFSSGIGHARHVILGGLVTDEDGTPGDWLTFLVPHSSCTVVDVWDTVGLRGTGSNDVHVEEAFVPAHRVLSFEDSFRCSCPGQEANPAALYRIPLYSLMTTTIATPLIGMAEGAYAAHVEHQRDRVRAFGGDKAKDDPFAKLRVAEAASEIDAGWLQLTRNIAAVHETAAAGRTIPLAQRVRLRRDQVRAASRAITAIDRLFENSGASALAAGSPVQRFWRDAHAARVHVANDVEPALKSFGDVEFGGTLTGGML</sequence>